<evidence type="ECO:0000313" key="2">
    <source>
        <dbReference type="Proteomes" id="UP000198345"/>
    </source>
</evidence>
<dbReference type="Proteomes" id="UP000198345">
    <property type="component" value="Unassembled WGS sequence"/>
</dbReference>
<evidence type="ECO:0000313" key="1">
    <source>
        <dbReference type="EMBL" id="OXA83483.1"/>
    </source>
</evidence>
<organism evidence="1 2">
    <name type="scientific">Flavobacterium hercynium</name>
    <dbReference type="NCBI Taxonomy" id="387094"/>
    <lineage>
        <taxon>Bacteria</taxon>
        <taxon>Pseudomonadati</taxon>
        <taxon>Bacteroidota</taxon>
        <taxon>Flavobacteriia</taxon>
        <taxon>Flavobacteriales</taxon>
        <taxon>Flavobacteriaceae</taxon>
        <taxon>Flavobacterium</taxon>
    </lineage>
</organism>
<keyword evidence="2" id="KW-1185">Reference proteome</keyword>
<evidence type="ECO:0008006" key="3">
    <source>
        <dbReference type="Google" id="ProtNLM"/>
    </source>
</evidence>
<sequence length="169" mass="16591">GVAVTAANTDVTPITTGPLSINANGVLTLAANTASGTYSITYEICEAGANPSNCKTASAEVTVANALVANNDNTYGTQTSGNTAVNVGNVTTNDTLNGVAVTATNTDVTPITTGPLSINANGVLTLAANTASGTYSITYEICEAGANPSNCKTASAEVTVANALVANAD</sequence>
<gene>
    <name evidence="1" type="ORF">B0A66_22265</name>
</gene>
<name>A0A226GN95_9FLAO</name>
<dbReference type="AlphaFoldDB" id="A0A226GN95"/>
<reference evidence="1 2" key="1">
    <citation type="submission" date="2016-11" db="EMBL/GenBank/DDBJ databases">
        <title>Whole genomes of Flavobacteriaceae.</title>
        <authorList>
            <person name="Stine C."/>
            <person name="Li C."/>
            <person name="Tadesse D."/>
        </authorList>
    </citation>
    <scope>NUCLEOTIDE SEQUENCE [LARGE SCALE GENOMIC DNA]</scope>
    <source>
        <strain evidence="1 2">DSM 18292</strain>
    </source>
</reference>
<feature type="non-terminal residue" evidence="1">
    <location>
        <position position="169"/>
    </location>
</feature>
<proteinExistence type="predicted"/>
<comment type="caution">
    <text evidence="1">The sequence shown here is derived from an EMBL/GenBank/DDBJ whole genome shotgun (WGS) entry which is preliminary data.</text>
</comment>
<protein>
    <recommendedName>
        <fullName evidence="3">Gliding motility protein</fullName>
    </recommendedName>
</protein>
<dbReference type="EMBL" id="MUGW01000080">
    <property type="protein sequence ID" value="OXA83483.1"/>
    <property type="molecule type" value="Genomic_DNA"/>
</dbReference>
<feature type="non-terminal residue" evidence="1">
    <location>
        <position position="1"/>
    </location>
</feature>
<accession>A0A226GN95</accession>